<dbReference type="eggNOG" id="KOG0725">
    <property type="taxonomic scope" value="Eukaryota"/>
</dbReference>
<dbReference type="OMA" id="HTVLYLM"/>
<dbReference type="EMBL" id="JH992997">
    <property type="protein sequence ID" value="EKX45808.1"/>
    <property type="molecule type" value="Genomic_DNA"/>
</dbReference>
<proteinExistence type="inferred from homology"/>
<dbReference type="SUPFAM" id="SSF51735">
    <property type="entry name" value="NAD(P)-binding Rossmann-fold domains"/>
    <property type="match status" value="1"/>
</dbReference>
<evidence type="ECO:0000313" key="4">
    <source>
        <dbReference type="EnsemblProtists" id="EKX45808"/>
    </source>
</evidence>
<dbReference type="OrthoDB" id="294295at2759"/>
<keyword evidence="2" id="KW-0560">Oxidoreductase</keyword>
<dbReference type="EnsemblProtists" id="EKX45808">
    <property type="protein sequence ID" value="EKX45808"/>
    <property type="gene ID" value="GUITHDRAFT_108258"/>
</dbReference>
<comment type="similarity">
    <text evidence="1">Belongs to the short-chain dehydrogenases/reductases (SDR) family.</text>
</comment>
<evidence type="ECO:0000256" key="2">
    <source>
        <dbReference type="ARBA" id="ARBA00023002"/>
    </source>
</evidence>
<dbReference type="HOGENOM" id="CLU_010194_1_2_1"/>
<dbReference type="InterPro" id="IPR002347">
    <property type="entry name" value="SDR_fam"/>
</dbReference>
<organism evidence="3">
    <name type="scientific">Guillardia theta (strain CCMP2712)</name>
    <name type="common">Cryptophyte</name>
    <dbReference type="NCBI Taxonomy" id="905079"/>
    <lineage>
        <taxon>Eukaryota</taxon>
        <taxon>Cryptophyceae</taxon>
        <taxon>Pyrenomonadales</taxon>
        <taxon>Geminigeraceae</taxon>
        <taxon>Guillardia</taxon>
    </lineage>
</organism>
<dbReference type="InterPro" id="IPR051122">
    <property type="entry name" value="SDR_DHRS6-like"/>
</dbReference>
<sequence length="272" mass="28965">MVRAVVVGGSSGMGSAFARHAVRQGGEVIICSRSQEKLDKAADAIASAGGEGARERVRTKVLDNTNEEEVKKFFEELPPSSFDALVVTALGRAAHGSFLQLETSKAREVMEGKLWGPWYCAKYGAPKMAAGGAIVFVSGVLNRRPGLNCSPLGAANGAVEALTRSLALELGPQLRVNCLSPGFVDTERFDHMEAEKKTQMMDATAASLPLKCVGDPDVIGEALYFLATNKFTTGVVLDVDGGHQIRQYALPNDVYHSLRASGTLPAIFQLQP</sequence>
<evidence type="ECO:0000313" key="5">
    <source>
        <dbReference type="Proteomes" id="UP000011087"/>
    </source>
</evidence>
<reference evidence="4" key="3">
    <citation type="submission" date="2016-03" db="UniProtKB">
        <authorList>
            <consortium name="EnsemblProtists"/>
        </authorList>
    </citation>
    <scope>IDENTIFICATION</scope>
</reference>
<dbReference type="GeneID" id="17302609"/>
<evidence type="ECO:0000313" key="3">
    <source>
        <dbReference type="EMBL" id="EKX45808.1"/>
    </source>
</evidence>
<dbReference type="Gene3D" id="3.40.50.720">
    <property type="entry name" value="NAD(P)-binding Rossmann-like Domain"/>
    <property type="match status" value="1"/>
</dbReference>
<reference evidence="3 5" key="1">
    <citation type="journal article" date="2012" name="Nature">
        <title>Algal genomes reveal evolutionary mosaicism and the fate of nucleomorphs.</title>
        <authorList>
            <consortium name="DOE Joint Genome Institute"/>
            <person name="Curtis B.A."/>
            <person name="Tanifuji G."/>
            <person name="Burki F."/>
            <person name="Gruber A."/>
            <person name="Irimia M."/>
            <person name="Maruyama S."/>
            <person name="Arias M.C."/>
            <person name="Ball S.G."/>
            <person name="Gile G.H."/>
            <person name="Hirakawa Y."/>
            <person name="Hopkins J.F."/>
            <person name="Kuo A."/>
            <person name="Rensing S.A."/>
            <person name="Schmutz J."/>
            <person name="Symeonidi A."/>
            <person name="Elias M."/>
            <person name="Eveleigh R.J."/>
            <person name="Herman E.K."/>
            <person name="Klute M.J."/>
            <person name="Nakayama T."/>
            <person name="Obornik M."/>
            <person name="Reyes-Prieto A."/>
            <person name="Armbrust E.V."/>
            <person name="Aves S.J."/>
            <person name="Beiko R.G."/>
            <person name="Coutinho P."/>
            <person name="Dacks J.B."/>
            <person name="Durnford D.G."/>
            <person name="Fast N.M."/>
            <person name="Green B.R."/>
            <person name="Grisdale C.J."/>
            <person name="Hempel F."/>
            <person name="Henrissat B."/>
            <person name="Hoppner M.P."/>
            <person name="Ishida K."/>
            <person name="Kim E."/>
            <person name="Koreny L."/>
            <person name="Kroth P.G."/>
            <person name="Liu Y."/>
            <person name="Malik S.B."/>
            <person name="Maier U.G."/>
            <person name="McRose D."/>
            <person name="Mock T."/>
            <person name="Neilson J.A."/>
            <person name="Onodera N.T."/>
            <person name="Poole A.M."/>
            <person name="Pritham E.J."/>
            <person name="Richards T.A."/>
            <person name="Rocap G."/>
            <person name="Roy S.W."/>
            <person name="Sarai C."/>
            <person name="Schaack S."/>
            <person name="Shirato S."/>
            <person name="Slamovits C.H."/>
            <person name="Spencer D.F."/>
            <person name="Suzuki S."/>
            <person name="Worden A.Z."/>
            <person name="Zauner S."/>
            <person name="Barry K."/>
            <person name="Bell C."/>
            <person name="Bharti A.K."/>
            <person name="Crow J.A."/>
            <person name="Grimwood J."/>
            <person name="Kramer R."/>
            <person name="Lindquist E."/>
            <person name="Lucas S."/>
            <person name="Salamov A."/>
            <person name="McFadden G.I."/>
            <person name="Lane C.E."/>
            <person name="Keeling P.J."/>
            <person name="Gray M.W."/>
            <person name="Grigoriev I.V."/>
            <person name="Archibald J.M."/>
        </authorList>
    </citation>
    <scope>NUCLEOTIDE SEQUENCE</scope>
    <source>
        <strain evidence="3 5">CCMP2712</strain>
    </source>
</reference>
<accession>L1JBA3</accession>
<dbReference type="InterPro" id="IPR036291">
    <property type="entry name" value="NAD(P)-bd_dom_sf"/>
</dbReference>
<dbReference type="PaxDb" id="55529-EKX45808"/>
<dbReference type="PANTHER" id="PTHR43477:SF1">
    <property type="entry name" value="DIHYDROANTICAPSIN 7-DEHYDROGENASE"/>
    <property type="match status" value="1"/>
</dbReference>
<dbReference type="STRING" id="905079.L1JBA3"/>
<evidence type="ECO:0000256" key="1">
    <source>
        <dbReference type="ARBA" id="ARBA00006484"/>
    </source>
</evidence>
<dbReference type="PANTHER" id="PTHR43477">
    <property type="entry name" value="DIHYDROANTICAPSIN 7-DEHYDROGENASE"/>
    <property type="match status" value="1"/>
</dbReference>
<keyword evidence="5" id="KW-1185">Reference proteome</keyword>
<dbReference type="Proteomes" id="UP000011087">
    <property type="component" value="Unassembled WGS sequence"/>
</dbReference>
<dbReference type="CDD" id="cd05233">
    <property type="entry name" value="SDR_c"/>
    <property type="match status" value="1"/>
</dbReference>
<dbReference type="AlphaFoldDB" id="L1JBA3"/>
<gene>
    <name evidence="3" type="ORF">GUITHDRAFT_108258</name>
</gene>
<reference evidence="5" key="2">
    <citation type="submission" date="2012-11" db="EMBL/GenBank/DDBJ databases">
        <authorList>
            <person name="Kuo A."/>
            <person name="Curtis B.A."/>
            <person name="Tanifuji G."/>
            <person name="Burki F."/>
            <person name="Gruber A."/>
            <person name="Irimia M."/>
            <person name="Maruyama S."/>
            <person name="Arias M.C."/>
            <person name="Ball S.G."/>
            <person name="Gile G.H."/>
            <person name="Hirakawa Y."/>
            <person name="Hopkins J.F."/>
            <person name="Rensing S.A."/>
            <person name="Schmutz J."/>
            <person name="Symeonidi A."/>
            <person name="Elias M."/>
            <person name="Eveleigh R.J."/>
            <person name="Herman E.K."/>
            <person name="Klute M.J."/>
            <person name="Nakayama T."/>
            <person name="Obornik M."/>
            <person name="Reyes-Prieto A."/>
            <person name="Armbrust E.V."/>
            <person name="Aves S.J."/>
            <person name="Beiko R.G."/>
            <person name="Coutinho P."/>
            <person name="Dacks J.B."/>
            <person name="Durnford D.G."/>
            <person name="Fast N.M."/>
            <person name="Green B.R."/>
            <person name="Grisdale C."/>
            <person name="Hempe F."/>
            <person name="Henrissat B."/>
            <person name="Hoppner M.P."/>
            <person name="Ishida K.-I."/>
            <person name="Kim E."/>
            <person name="Koreny L."/>
            <person name="Kroth P.G."/>
            <person name="Liu Y."/>
            <person name="Malik S.-B."/>
            <person name="Maier U.G."/>
            <person name="McRose D."/>
            <person name="Mock T."/>
            <person name="Neilson J.A."/>
            <person name="Onodera N.T."/>
            <person name="Poole A.M."/>
            <person name="Pritham E.J."/>
            <person name="Richards T.A."/>
            <person name="Rocap G."/>
            <person name="Roy S.W."/>
            <person name="Sarai C."/>
            <person name="Schaack S."/>
            <person name="Shirato S."/>
            <person name="Slamovits C.H."/>
            <person name="Spencer D.F."/>
            <person name="Suzuki S."/>
            <person name="Worden A.Z."/>
            <person name="Zauner S."/>
            <person name="Barry K."/>
            <person name="Bell C."/>
            <person name="Bharti A.K."/>
            <person name="Crow J.A."/>
            <person name="Grimwood J."/>
            <person name="Kramer R."/>
            <person name="Lindquist E."/>
            <person name="Lucas S."/>
            <person name="Salamov A."/>
            <person name="McFadden G.I."/>
            <person name="Lane C.E."/>
            <person name="Keeling P.J."/>
            <person name="Gray M.W."/>
            <person name="Grigoriev I.V."/>
            <person name="Archibald J.M."/>
        </authorList>
    </citation>
    <scope>NUCLEOTIDE SEQUENCE</scope>
    <source>
        <strain evidence="5">CCMP2712</strain>
    </source>
</reference>
<dbReference type="PRINTS" id="PR00081">
    <property type="entry name" value="GDHRDH"/>
</dbReference>
<dbReference type="Pfam" id="PF13561">
    <property type="entry name" value="adh_short_C2"/>
    <property type="match status" value="1"/>
</dbReference>
<name>L1JBA3_GUITC</name>
<dbReference type="KEGG" id="gtt:GUITHDRAFT_108258"/>
<protein>
    <submittedName>
        <fullName evidence="3 4">Uncharacterized protein</fullName>
    </submittedName>
</protein>
<dbReference type="GO" id="GO:0016491">
    <property type="term" value="F:oxidoreductase activity"/>
    <property type="evidence" value="ECO:0007669"/>
    <property type="project" value="UniProtKB-KW"/>
</dbReference>
<dbReference type="RefSeq" id="XP_005832788.1">
    <property type="nucleotide sequence ID" value="XM_005832731.1"/>
</dbReference>